<evidence type="ECO:0000256" key="5">
    <source>
        <dbReference type="ARBA" id="ARBA00023014"/>
    </source>
</evidence>
<feature type="binding site" evidence="6">
    <location>
        <position position="73"/>
    </location>
    <ligand>
        <name>[4Fe-4S] cluster</name>
        <dbReference type="ChEBI" id="CHEBI:49883"/>
        <note>4Fe-4S-S-AdoMet</note>
    </ligand>
</feature>
<evidence type="ECO:0000313" key="9">
    <source>
        <dbReference type="Proteomes" id="UP001174909"/>
    </source>
</evidence>
<evidence type="ECO:0000256" key="3">
    <source>
        <dbReference type="ARBA" id="ARBA00022723"/>
    </source>
</evidence>
<dbReference type="HAMAP" id="MF_00993">
    <property type="entry name" value="MqnE"/>
    <property type="match status" value="1"/>
</dbReference>
<keyword evidence="2 6" id="KW-0949">S-adenosyl-L-methionine</keyword>
<dbReference type="GO" id="GO:0016765">
    <property type="term" value="F:transferase activity, transferring alkyl or aryl (other than methyl) groups"/>
    <property type="evidence" value="ECO:0007669"/>
    <property type="project" value="InterPro"/>
</dbReference>
<protein>
    <submittedName>
        <fullName evidence="8">Aminodeoxyfutalosine synthase</fullName>
    </submittedName>
</protein>
<dbReference type="SMART" id="SM00729">
    <property type="entry name" value="Elp3"/>
    <property type="match status" value="1"/>
</dbReference>
<dbReference type="InterPro" id="IPR022432">
    <property type="entry name" value="MqnE"/>
</dbReference>
<evidence type="ECO:0000313" key="8">
    <source>
        <dbReference type="EMBL" id="CAI8040502.1"/>
    </source>
</evidence>
<dbReference type="SFLD" id="SFLDG01064">
    <property type="entry name" value="F420__menaquinone_cofactor_bio"/>
    <property type="match status" value="1"/>
</dbReference>
<keyword evidence="3" id="KW-0479">Metal-binding</keyword>
<proteinExistence type="inferred from homology"/>
<comment type="cofactor">
    <cofactor evidence="6">
        <name>[4Fe-4S] cluster</name>
        <dbReference type="ChEBI" id="CHEBI:49883"/>
    </cofactor>
    <text evidence="6">Binds 1 [4Fe-4S] cluster. The cluster is coordinated with 3 cysteines and an exchangeable S-adenosyl-L-methionine.</text>
</comment>
<dbReference type="InterPro" id="IPR007197">
    <property type="entry name" value="rSAM"/>
</dbReference>
<dbReference type="PIRSF" id="PIRSF004762">
    <property type="entry name" value="CHP00423"/>
    <property type="match status" value="1"/>
</dbReference>
<sequence>MLAEGVAFRDRALVPIWEKVLAGDRLAFDDGITLLQTVDLPALARMADHAARARNGDRVQFVVNRQINPTNLCVLSCVFCDFAAKPGDAHAYEQSLEEVLAQVSEELSEVHIVGGLHPKWPFARYLEIVSEIHRQFPRVQIKAWTAVEIDWFARLEKTTIEDILIRLQEAGLNTLPGGGAEVFSDRVRKETFKTKIGRGKWFEVHRAAHRLGIMTNATLLYGHIETLGERVDHMIQLREAQDDRGPSDVGFQSFIPLALQPGNTGLAERQASVLEDLRTVACSRLLLDNFPHIKAYWVMLGEDSAGMALNFGASDLDGTIGEEKIAHFAQATSPVGLARERLVRMIRDAGKTPVERDALYNVVQVWEAA</sequence>
<keyword evidence="4 6" id="KW-0408">Iron</keyword>
<feature type="domain" description="Radical SAM core" evidence="7">
    <location>
        <begin position="59"/>
        <end position="291"/>
    </location>
</feature>
<evidence type="ECO:0000259" key="7">
    <source>
        <dbReference type="PROSITE" id="PS51918"/>
    </source>
</evidence>
<dbReference type="InterPro" id="IPR006638">
    <property type="entry name" value="Elp3/MiaA/NifB-like_rSAM"/>
</dbReference>
<reference evidence="8" key="1">
    <citation type="submission" date="2023-03" db="EMBL/GenBank/DDBJ databases">
        <authorList>
            <person name="Steffen K."/>
            <person name="Cardenas P."/>
        </authorList>
    </citation>
    <scope>NUCLEOTIDE SEQUENCE</scope>
</reference>
<dbReference type="SUPFAM" id="SSF102114">
    <property type="entry name" value="Radical SAM enzymes"/>
    <property type="match status" value="1"/>
</dbReference>
<dbReference type="SFLD" id="SFLDF00343">
    <property type="entry name" value="aminofutalosine_synthase_(mqnE"/>
    <property type="match status" value="1"/>
</dbReference>
<dbReference type="InterPro" id="IPR045567">
    <property type="entry name" value="CofH/MnqC-like_C"/>
</dbReference>
<feature type="binding site" evidence="6">
    <location>
        <position position="77"/>
    </location>
    <ligand>
        <name>[4Fe-4S] cluster</name>
        <dbReference type="ChEBI" id="CHEBI:49883"/>
        <note>4Fe-4S-S-AdoMet</note>
    </ligand>
</feature>
<dbReference type="NCBIfam" id="TIGR00423">
    <property type="entry name" value="CofH family radical SAM protein"/>
    <property type="match status" value="1"/>
</dbReference>
<dbReference type="CDD" id="cd01335">
    <property type="entry name" value="Radical_SAM"/>
    <property type="match status" value="1"/>
</dbReference>
<dbReference type="PANTHER" id="PTHR43076:SF7">
    <property type="entry name" value="AMINODEOXYFUTALOSINE SYNTHASE"/>
    <property type="match status" value="1"/>
</dbReference>
<keyword evidence="9" id="KW-1185">Reference proteome</keyword>
<dbReference type="InterPro" id="IPR058240">
    <property type="entry name" value="rSAM_sf"/>
</dbReference>
<evidence type="ECO:0000256" key="4">
    <source>
        <dbReference type="ARBA" id="ARBA00023004"/>
    </source>
</evidence>
<organism evidence="8 9">
    <name type="scientific">Geodia barretti</name>
    <name type="common">Barrett's horny sponge</name>
    <dbReference type="NCBI Taxonomy" id="519541"/>
    <lineage>
        <taxon>Eukaryota</taxon>
        <taxon>Metazoa</taxon>
        <taxon>Porifera</taxon>
        <taxon>Demospongiae</taxon>
        <taxon>Heteroscleromorpha</taxon>
        <taxon>Tetractinellida</taxon>
        <taxon>Astrophorina</taxon>
        <taxon>Geodiidae</taxon>
        <taxon>Geodia</taxon>
    </lineage>
</organism>
<dbReference type="SFLD" id="SFLDS00029">
    <property type="entry name" value="Radical_SAM"/>
    <property type="match status" value="1"/>
</dbReference>
<evidence type="ECO:0000256" key="6">
    <source>
        <dbReference type="PIRSR" id="PIRSR004762-1"/>
    </source>
</evidence>
<feature type="binding site" evidence="6">
    <location>
        <position position="80"/>
    </location>
    <ligand>
        <name>[4Fe-4S] cluster</name>
        <dbReference type="ChEBI" id="CHEBI:49883"/>
        <note>4Fe-4S-S-AdoMet</note>
    </ligand>
</feature>
<dbReference type="GO" id="GO:0009234">
    <property type="term" value="P:menaquinone biosynthetic process"/>
    <property type="evidence" value="ECO:0007669"/>
    <property type="project" value="InterPro"/>
</dbReference>
<gene>
    <name evidence="8" type="ORF">GBAR_LOCUS22562</name>
</gene>
<dbReference type="PANTHER" id="PTHR43076">
    <property type="entry name" value="FO SYNTHASE (COFH)"/>
    <property type="match status" value="1"/>
</dbReference>
<dbReference type="Gene3D" id="3.20.20.70">
    <property type="entry name" value="Aldolase class I"/>
    <property type="match status" value="1"/>
</dbReference>
<dbReference type="InterPro" id="IPR020050">
    <property type="entry name" value="FO_synthase_su2"/>
</dbReference>
<evidence type="ECO:0000256" key="1">
    <source>
        <dbReference type="ARBA" id="ARBA00022485"/>
    </source>
</evidence>
<dbReference type="Pfam" id="PF19288">
    <property type="entry name" value="CofH_C"/>
    <property type="match status" value="1"/>
</dbReference>
<dbReference type="InterPro" id="IPR013785">
    <property type="entry name" value="Aldolase_TIM"/>
</dbReference>
<dbReference type="Pfam" id="PF04055">
    <property type="entry name" value="Radical_SAM"/>
    <property type="match status" value="1"/>
</dbReference>
<dbReference type="AlphaFoldDB" id="A0AA35T3I4"/>
<evidence type="ECO:0000256" key="2">
    <source>
        <dbReference type="ARBA" id="ARBA00022691"/>
    </source>
</evidence>
<dbReference type="NCBIfam" id="TIGR03700">
    <property type="entry name" value="mena_SCO4494"/>
    <property type="match status" value="1"/>
</dbReference>
<dbReference type="GO" id="GO:0051539">
    <property type="term" value="F:4 iron, 4 sulfur cluster binding"/>
    <property type="evidence" value="ECO:0007669"/>
    <property type="project" value="UniProtKB-KW"/>
</dbReference>
<dbReference type="Proteomes" id="UP001174909">
    <property type="component" value="Unassembled WGS sequence"/>
</dbReference>
<dbReference type="InterPro" id="IPR034405">
    <property type="entry name" value="F420"/>
</dbReference>
<name>A0AA35T3I4_GEOBA</name>
<dbReference type="SFLD" id="SFLDG01389">
    <property type="entry name" value="menaquinone_synthsis_involved"/>
    <property type="match status" value="1"/>
</dbReference>
<dbReference type="PROSITE" id="PS51918">
    <property type="entry name" value="RADICAL_SAM"/>
    <property type="match status" value="1"/>
</dbReference>
<dbReference type="GO" id="GO:0044689">
    <property type="term" value="F:7,8-didemethyl-8-hydroxy-5-deazariboflavin synthase activity"/>
    <property type="evidence" value="ECO:0007669"/>
    <property type="project" value="TreeGrafter"/>
</dbReference>
<dbReference type="GO" id="GO:0046872">
    <property type="term" value="F:metal ion binding"/>
    <property type="evidence" value="ECO:0007669"/>
    <property type="project" value="UniProtKB-KW"/>
</dbReference>
<dbReference type="EMBL" id="CASHTH010003112">
    <property type="protein sequence ID" value="CAI8040502.1"/>
    <property type="molecule type" value="Genomic_DNA"/>
</dbReference>
<keyword evidence="1 6" id="KW-0004">4Fe-4S</keyword>
<keyword evidence="5 6" id="KW-0411">Iron-sulfur</keyword>
<comment type="caution">
    <text evidence="8">The sequence shown here is derived from an EMBL/GenBank/DDBJ whole genome shotgun (WGS) entry which is preliminary data.</text>
</comment>
<accession>A0AA35T3I4</accession>